<organism evidence="3 4">
    <name type="scientific">Methanoculleus frigidifontis</name>
    <dbReference type="NCBI Taxonomy" id="2584085"/>
    <lineage>
        <taxon>Archaea</taxon>
        <taxon>Methanobacteriati</taxon>
        <taxon>Methanobacteriota</taxon>
        <taxon>Stenosarchaea group</taxon>
        <taxon>Methanomicrobia</taxon>
        <taxon>Methanomicrobiales</taxon>
        <taxon>Methanomicrobiaceae</taxon>
        <taxon>Methanoculleus</taxon>
    </lineage>
</organism>
<accession>A0ABT8MDT3</accession>
<dbReference type="Gene3D" id="1.10.1660.10">
    <property type="match status" value="1"/>
</dbReference>
<dbReference type="RefSeq" id="WP_301665275.1">
    <property type="nucleotide sequence ID" value="NZ_VCYH01000014.1"/>
</dbReference>
<gene>
    <name evidence="3" type="ORF">FGU65_14465</name>
</gene>
<keyword evidence="1" id="KW-0175">Coiled coil</keyword>
<feature type="region of interest" description="Disordered" evidence="2">
    <location>
        <begin position="73"/>
        <end position="94"/>
    </location>
</feature>
<evidence type="ECO:0000256" key="2">
    <source>
        <dbReference type="SAM" id="MobiDB-lite"/>
    </source>
</evidence>
<evidence type="ECO:0000256" key="1">
    <source>
        <dbReference type="SAM" id="Coils"/>
    </source>
</evidence>
<proteinExistence type="predicted"/>
<comment type="caution">
    <text evidence="3">The sequence shown here is derived from an EMBL/GenBank/DDBJ whole genome shotgun (WGS) entry which is preliminary data.</text>
</comment>
<evidence type="ECO:0008006" key="5">
    <source>
        <dbReference type="Google" id="ProtNLM"/>
    </source>
</evidence>
<dbReference type="EMBL" id="VCYH01000014">
    <property type="protein sequence ID" value="MDN7026069.1"/>
    <property type="molecule type" value="Genomic_DNA"/>
</dbReference>
<protein>
    <recommendedName>
        <fullName evidence="5">MerR family transcriptional regulator</fullName>
    </recommendedName>
</protein>
<keyword evidence="4" id="KW-1185">Reference proteome</keyword>
<reference evidence="3" key="1">
    <citation type="submission" date="2019-05" db="EMBL/GenBank/DDBJ databases">
        <title>Methanoculleus sp. FWC-SCC1, a methanogenic archaeon isolated from deep marine cold seep.</title>
        <authorList>
            <person name="Chen Y.-W."/>
            <person name="Chen S.-C."/>
            <person name="Teng N.-H."/>
            <person name="Lai M.-C."/>
        </authorList>
    </citation>
    <scope>NUCLEOTIDE SEQUENCE</scope>
    <source>
        <strain evidence="3">FWC-SCC1</strain>
    </source>
</reference>
<feature type="coiled-coil region" evidence="1">
    <location>
        <begin position="131"/>
        <end position="158"/>
    </location>
</feature>
<evidence type="ECO:0000313" key="4">
    <source>
        <dbReference type="Proteomes" id="UP001168338"/>
    </source>
</evidence>
<evidence type="ECO:0000313" key="3">
    <source>
        <dbReference type="EMBL" id="MDN7026069.1"/>
    </source>
</evidence>
<dbReference type="Proteomes" id="UP001168338">
    <property type="component" value="Unassembled WGS sequence"/>
</dbReference>
<name>A0ABT8MDT3_9EURY</name>
<sequence length="194" mass="21906">MKEKELKIDDIAHLTGLSVEEVRHLVREYDDLFSYRMIGKAKLFPQKAVKIIQNLKELSGKGLAPDEVRTEVRAGKVSQAPAGGAEETVEPMPPGVQLPPEIVVEFRMMQDAIAHQHRQIARLTGDLAQERAATQDEVASLLQVIDRLTERLNKQEQKLGVIADWVEYFDARVDTMDEALNRRLSARIRAALKE</sequence>